<dbReference type="PROSITE" id="PS51387">
    <property type="entry name" value="FAD_PCMH"/>
    <property type="match status" value="1"/>
</dbReference>
<dbReference type="AlphaFoldDB" id="A0A498R628"/>
<protein>
    <recommendedName>
        <fullName evidence="4">FAD-binding PCMH-type domain-containing protein</fullName>
    </recommendedName>
</protein>
<dbReference type="InterPro" id="IPR016166">
    <property type="entry name" value="FAD-bd_PCMH"/>
</dbReference>
<evidence type="ECO:0000313" key="5">
    <source>
        <dbReference type="EMBL" id="VBB06619.1"/>
    </source>
</evidence>
<evidence type="ECO:0000256" key="3">
    <source>
        <dbReference type="ARBA" id="ARBA00023002"/>
    </source>
</evidence>
<dbReference type="InterPro" id="IPR036683">
    <property type="entry name" value="CO_DH_flav_C_dom_sf"/>
</dbReference>
<organism evidence="5 6">
    <name type="scientific">Lucifera butyrica</name>
    <dbReference type="NCBI Taxonomy" id="1351585"/>
    <lineage>
        <taxon>Bacteria</taxon>
        <taxon>Bacillati</taxon>
        <taxon>Bacillota</taxon>
        <taxon>Negativicutes</taxon>
        <taxon>Veillonellales</taxon>
        <taxon>Veillonellaceae</taxon>
        <taxon>Lucifera</taxon>
    </lineage>
</organism>
<dbReference type="Pfam" id="PF00941">
    <property type="entry name" value="FAD_binding_5"/>
    <property type="match status" value="1"/>
</dbReference>
<sequence>MIPFDFDYYRPGRIQDAVRLFNQIDSAGKEPLYFGGGTEIITGARMGTIYTGAVIDLKDIPECQALDLSGNNLIIGACVSLTRITDGGLFPLLGKVCARVADHTAQGKITIGGNLCGKIIYHETLLPLLLADGSAVVAGEYGQRQVPISQVFDRKLQLNRGECIVQFIIDRSYLQLPHVHIKKTRNEKIDYPLVTLTSLRQEGQIRLALSGVCAFPFRSPQMEKRLNEAGRPYAYRVEKALAAIPAPVLNNVAGMPEYRRFVLSALLMKLLAAQDEVGNV</sequence>
<gene>
    <name evidence="5" type="ORF">LUCI_1855</name>
</gene>
<evidence type="ECO:0000259" key="4">
    <source>
        <dbReference type="PROSITE" id="PS51387"/>
    </source>
</evidence>
<dbReference type="PANTHER" id="PTHR42659:SF2">
    <property type="entry name" value="XANTHINE DEHYDROGENASE SUBUNIT C-RELATED"/>
    <property type="match status" value="1"/>
</dbReference>
<accession>A0A498R628</accession>
<keyword evidence="1" id="KW-0285">Flavoprotein</keyword>
<dbReference type="InterPro" id="IPR036318">
    <property type="entry name" value="FAD-bd_PCMH-like_sf"/>
</dbReference>
<dbReference type="RefSeq" id="WP_122627556.1">
    <property type="nucleotide sequence ID" value="NZ_UPPP01000065.1"/>
</dbReference>
<dbReference type="InterPro" id="IPR002346">
    <property type="entry name" value="Mopterin_DH_FAD-bd"/>
</dbReference>
<dbReference type="GO" id="GO:0071949">
    <property type="term" value="F:FAD binding"/>
    <property type="evidence" value="ECO:0007669"/>
    <property type="project" value="InterPro"/>
</dbReference>
<dbReference type="SUPFAM" id="SSF55447">
    <property type="entry name" value="CO dehydrogenase flavoprotein C-terminal domain-like"/>
    <property type="match status" value="1"/>
</dbReference>
<dbReference type="InterPro" id="IPR016167">
    <property type="entry name" value="FAD-bd_PCMH_sub1"/>
</dbReference>
<dbReference type="Proteomes" id="UP000277811">
    <property type="component" value="Unassembled WGS sequence"/>
</dbReference>
<dbReference type="Gene3D" id="3.30.43.10">
    <property type="entry name" value="Uridine Diphospho-n-acetylenolpyruvylglucosamine Reductase, domain 2"/>
    <property type="match status" value="1"/>
</dbReference>
<dbReference type="Gene3D" id="3.30.390.50">
    <property type="entry name" value="CO dehydrogenase flavoprotein, C-terminal domain"/>
    <property type="match status" value="1"/>
</dbReference>
<dbReference type="OrthoDB" id="9789842at2"/>
<feature type="domain" description="FAD-binding PCMH-type" evidence="4">
    <location>
        <begin position="1"/>
        <end position="179"/>
    </location>
</feature>
<dbReference type="InterPro" id="IPR005107">
    <property type="entry name" value="CO_DH_flav_C"/>
</dbReference>
<evidence type="ECO:0000256" key="2">
    <source>
        <dbReference type="ARBA" id="ARBA00022827"/>
    </source>
</evidence>
<dbReference type="SMART" id="SM01092">
    <property type="entry name" value="CO_deh_flav_C"/>
    <property type="match status" value="1"/>
</dbReference>
<dbReference type="GO" id="GO:0016491">
    <property type="term" value="F:oxidoreductase activity"/>
    <property type="evidence" value="ECO:0007669"/>
    <property type="project" value="UniProtKB-KW"/>
</dbReference>
<keyword evidence="3" id="KW-0560">Oxidoreductase</keyword>
<dbReference type="EMBL" id="UPPP01000065">
    <property type="protein sequence ID" value="VBB06619.1"/>
    <property type="molecule type" value="Genomic_DNA"/>
</dbReference>
<dbReference type="InterPro" id="IPR051312">
    <property type="entry name" value="Diverse_Substr_Oxidored"/>
</dbReference>
<dbReference type="InterPro" id="IPR016169">
    <property type="entry name" value="FAD-bd_PCMH_sub2"/>
</dbReference>
<name>A0A498R628_9FIRM</name>
<dbReference type="SUPFAM" id="SSF56176">
    <property type="entry name" value="FAD-binding/transporter-associated domain-like"/>
    <property type="match status" value="1"/>
</dbReference>
<dbReference type="PANTHER" id="PTHR42659">
    <property type="entry name" value="XANTHINE DEHYDROGENASE SUBUNIT C-RELATED"/>
    <property type="match status" value="1"/>
</dbReference>
<evidence type="ECO:0000313" key="6">
    <source>
        <dbReference type="Proteomes" id="UP000277811"/>
    </source>
</evidence>
<dbReference type="Gene3D" id="3.30.465.10">
    <property type="match status" value="1"/>
</dbReference>
<proteinExistence type="predicted"/>
<keyword evidence="6" id="KW-1185">Reference proteome</keyword>
<reference evidence="5 6" key="1">
    <citation type="submission" date="2018-06" db="EMBL/GenBank/DDBJ databases">
        <authorList>
            <person name="Strepis N."/>
        </authorList>
    </citation>
    <scope>NUCLEOTIDE SEQUENCE [LARGE SCALE GENOMIC DNA]</scope>
    <source>
        <strain evidence="5">LUCI</strain>
    </source>
</reference>
<keyword evidence="2" id="KW-0274">FAD</keyword>
<evidence type="ECO:0000256" key="1">
    <source>
        <dbReference type="ARBA" id="ARBA00022630"/>
    </source>
</evidence>